<evidence type="ECO:0000256" key="9">
    <source>
        <dbReference type="SAM" id="Coils"/>
    </source>
</evidence>
<keyword evidence="14" id="KW-1185">Reference proteome</keyword>
<evidence type="ECO:0000256" key="11">
    <source>
        <dbReference type="SAM" id="Phobius"/>
    </source>
</evidence>
<protein>
    <recommendedName>
        <fullName evidence="12">SNARE-complex protein Syntaxin-18 N-terminal domain-containing protein</fullName>
    </recommendedName>
</protein>
<evidence type="ECO:0000259" key="12">
    <source>
        <dbReference type="Pfam" id="PF10496"/>
    </source>
</evidence>
<dbReference type="Proteomes" id="UP000069940">
    <property type="component" value="Unassembled WGS sequence"/>
</dbReference>
<dbReference type="GeneID" id="109417151"/>
<keyword evidence="7 9" id="KW-0175">Coiled coil</keyword>
<keyword evidence="4 11" id="KW-0812">Transmembrane</keyword>
<evidence type="ECO:0000256" key="6">
    <source>
        <dbReference type="ARBA" id="ARBA00022989"/>
    </source>
</evidence>
<keyword evidence="8 11" id="KW-0472">Membrane</keyword>
<keyword evidence="5" id="KW-0653">Protein transport</keyword>
<evidence type="ECO:0000313" key="14">
    <source>
        <dbReference type="Proteomes" id="UP000069940"/>
    </source>
</evidence>
<feature type="coiled-coil region" evidence="9">
    <location>
        <begin position="245"/>
        <end position="321"/>
    </location>
</feature>
<dbReference type="InterPro" id="IPR019529">
    <property type="entry name" value="Syntaxin-18_N"/>
</dbReference>
<evidence type="ECO:0000256" key="8">
    <source>
        <dbReference type="ARBA" id="ARBA00023136"/>
    </source>
</evidence>
<feature type="region of interest" description="Disordered" evidence="10">
    <location>
        <begin position="177"/>
        <end position="201"/>
    </location>
</feature>
<keyword evidence="6 11" id="KW-1133">Transmembrane helix</keyword>
<reference evidence="13" key="2">
    <citation type="submission" date="2025-05" db="UniProtKB">
        <authorList>
            <consortium name="EnsemblMetazoa"/>
        </authorList>
    </citation>
    <scope>IDENTIFICATION</scope>
    <source>
        <strain evidence="13">Foshan</strain>
    </source>
</reference>
<name>A0ABM1Y601_AEDAL</name>
<evidence type="ECO:0000256" key="5">
    <source>
        <dbReference type="ARBA" id="ARBA00022927"/>
    </source>
</evidence>
<dbReference type="SUPFAM" id="SSF58038">
    <property type="entry name" value="SNARE fusion complex"/>
    <property type="match status" value="1"/>
</dbReference>
<evidence type="ECO:0000256" key="7">
    <source>
        <dbReference type="ARBA" id="ARBA00023054"/>
    </source>
</evidence>
<evidence type="ECO:0000256" key="2">
    <source>
        <dbReference type="ARBA" id="ARBA00009063"/>
    </source>
</evidence>
<feature type="domain" description="SNARE-complex protein Syntaxin-18 N-terminal" evidence="12">
    <location>
        <begin position="1"/>
        <end position="86"/>
    </location>
</feature>
<dbReference type="PANTHER" id="PTHR15959:SF0">
    <property type="entry name" value="SYNTAXIN-18"/>
    <property type="match status" value="1"/>
</dbReference>
<dbReference type="Gene3D" id="1.20.5.110">
    <property type="match status" value="1"/>
</dbReference>
<dbReference type="PANTHER" id="PTHR15959">
    <property type="entry name" value="SYNTAXIN-18"/>
    <property type="match status" value="1"/>
</dbReference>
<keyword evidence="3" id="KW-0813">Transport</keyword>
<sequence>MDITSLFKASVKTVRLKSSAATFPVPNKSRILSKKPSNEFSEKAKKIRFQITQLKNLLVENRAAYMQFAYHLKNSAQMTDEERDIIDRESENIIRMCTGMLNDFKAECRKTKRSKQMAEFMDLVLEALSSYMNAVHHIANEQRQFRIQRELETYKFLKLNSDKKSLSAVAPPAKLLADPPINGIQKHHHSGRGEKKRQSTLNDEELDDFADHMEASRAKVISQDEDLDNSGSFFEEEDELSPEDIQIFESENVQLYNELKGLSEEVEQIEKNVVDIAYLQDIFTEKISLQKTDIDRIANTVVGATENVKDANEQIKQAIQRNAGLRVWVLFFLIVMSLTLLFLDWYND</sequence>
<evidence type="ECO:0000256" key="4">
    <source>
        <dbReference type="ARBA" id="ARBA00022692"/>
    </source>
</evidence>
<proteinExistence type="inferred from homology"/>
<reference evidence="14" key="1">
    <citation type="journal article" date="2015" name="Proc. Natl. Acad. Sci. U.S.A.">
        <title>Genome sequence of the Asian Tiger mosquito, Aedes albopictus, reveals insights into its biology, genetics, and evolution.</title>
        <authorList>
            <person name="Chen X.G."/>
            <person name="Jiang X."/>
            <person name="Gu J."/>
            <person name="Xu M."/>
            <person name="Wu Y."/>
            <person name="Deng Y."/>
            <person name="Zhang C."/>
            <person name="Bonizzoni M."/>
            <person name="Dermauw W."/>
            <person name="Vontas J."/>
            <person name="Armbruster P."/>
            <person name="Huang X."/>
            <person name="Yang Y."/>
            <person name="Zhang H."/>
            <person name="He W."/>
            <person name="Peng H."/>
            <person name="Liu Y."/>
            <person name="Wu K."/>
            <person name="Chen J."/>
            <person name="Lirakis M."/>
            <person name="Topalis P."/>
            <person name="Van Leeuwen T."/>
            <person name="Hall A.B."/>
            <person name="Jiang X."/>
            <person name="Thorpe C."/>
            <person name="Mueller R.L."/>
            <person name="Sun C."/>
            <person name="Waterhouse R.M."/>
            <person name="Yan G."/>
            <person name="Tu Z.J."/>
            <person name="Fang X."/>
            <person name="James A.A."/>
        </authorList>
    </citation>
    <scope>NUCLEOTIDE SEQUENCE [LARGE SCALE GENOMIC DNA]</scope>
    <source>
        <strain evidence="14">Foshan</strain>
    </source>
</reference>
<accession>A0ABM1Y601</accession>
<evidence type="ECO:0000256" key="3">
    <source>
        <dbReference type="ARBA" id="ARBA00022448"/>
    </source>
</evidence>
<dbReference type="Pfam" id="PF10496">
    <property type="entry name" value="Syntaxin-18_N"/>
    <property type="match status" value="1"/>
</dbReference>
<dbReference type="RefSeq" id="XP_019546822.3">
    <property type="nucleotide sequence ID" value="XM_019691277.3"/>
</dbReference>
<evidence type="ECO:0000256" key="10">
    <source>
        <dbReference type="SAM" id="MobiDB-lite"/>
    </source>
</evidence>
<organism evidence="13 14">
    <name type="scientific">Aedes albopictus</name>
    <name type="common">Asian tiger mosquito</name>
    <name type="synonym">Stegomyia albopicta</name>
    <dbReference type="NCBI Taxonomy" id="7160"/>
    <lineage>
        <taxon>Eukaryota</taxon>
        <taxon>Metazoa</taxon>
        <taxon>Ecdysozoa</taxon>
        <taxon>Arthropoda</taxon>
        <taxon>Hexapoda</taxon>
        <taxon>Insecta</taxon>
        <taxon>Pterygota</taxon>
        <taxon>Neoptera</taxon>
        <taxon>Endopterygota</taxon>
        <taxon>Diptera</taxon>
        <taxon>Nematocera</taxon>
        <taxon>Culicoidea</taxon>
        <taxon>Culicidae</taxon>
        <taxon>Culicinae</taxon>
        <taxon>Aedini</taxon>
        <taxon>Aedes</taxon>
        <taxon>Stegomyia</taxon>
    </lineage>
</organism>
<dbReference type="EnsemblMetazoa" id="AALFPA23_006055.R7833">
    <property type="protein sequence ID" value="AALFPA23_006055.P7833"/>
    <property type="gene ID" value="AALFPA23_006055"/>
</dbReference>
<evidence type="ECO:0000313" key="13">
    <source>
        <dbReference type="EnsemblMetazoa" id="AALFPA23_006055.P7833"/>
    </source>
</evidence>
<evidence type="ECO:0000256" key="1">
    <source>
        <dbReference type="ARBA" id="ARBA00004211"/>
    </source>
</evidence>
<comment type="similarity">
    <text evidence="2">Belongs to the syntaxin family.</text>
</comment>
<comment type="subcellular location">
    <subcellularLocation>
        <location evidence="1">Membrane</location>
        <topology evidence="1">Single-pass type IV membrane protein</topology>
    </subcellularLocation>
</comment>
<feature type="transmembrane region" description="Helical" evidence="11">
    <location>
        <begin position="325"/>
        <end position="346"/>
    </location>
</feature>